<protein>
    <submittedName>
        <fullName evidence="7">Cytochrome C</fullName>
    </submittedName>
</protein>
<dbReference type="FunFam" id="3.10.105.10:FF:000001">
    <property type="entry name" value="Oligopeptide ABC transporter, oligopeptide-binding protein"/>
    <property type="match status" value="1"/>
</dbReference>
<comment type="subcellular location">
    <subcellularLocation>
        <location evidence="1">Cell envelope</location>
    </subcellularLocation>
</comment>
<dbReference type="GO" id="GO:0043190">
    <property type="term" value="C:ATP-binding cassette (ABC) transporter complex"/>
    <property type="evidence" value="ECO:0007669"/>
    <property type="project" value="InterPro"/>
</dbReference>
<name>V8G235_9BURK</name>
<evidence type="ECO:0000313" key="8">
    <source>
        <dbReference type="Proteomes" id="UP000018766"/>
    </source>
</evidence>
<dbReference type="AlphaFoldDB" id="V8G235"/>
<dbReference type="CDD" id="cd08504">
    <property type="entry name" value="PBP2_OppA"/>
    <property type="match status" value="1"/>
</dbReference>
<evidence type="ECO:0000256" key="4">
    <source>
        <dbReference type="ARBA" id="ARBA00022729"/>
    </source>
</evidence>
<feature type="signal peptide" evidence="5">
    <location>
        <begin position="1"/>
        <end position="23"/>
    </location>
</feature>
<dbReference type="GO" id="GO:1904680">
    <property type="term" value="F:peptide transmembrane transporter activity"/>
    <property type="evidence" value="ECO:0007669"/>
    <property type="project" value="TreeGrafter"/>
</dbReference>
<gene>
    <name evidence="7" type="ORF">V757_08260</name>
</gene>
<dbReference type="PATRIC" id="fig|1414851.3.peg.1704"/>
<reference evidence="7 8" key="1">
    <citation type="submission" date="2013-11" db="EMBL/GenBank/DDBJ databases">
        <title>Genomic analysis of Pelistega sp. HM-7.</title>
        <authorList>
            <person name="Kumbhare S.V."/>
            <person name="Shetty S.A."/>
            <person name="Sharma O."/>
            <person name="Dhotre D.P."/>
        </authorList>
    </citation>
    <scope>NUCLEOTIDE SEQUENCE [LARGE SCALE GENOMIC DNA]</scope>
    <source>
        <strain evidence="7 8">HM-7</strain>
    </source>
</reference>
<accession>V8G235</accession>
<keyword evidence="8" id="KW-1185">Reference proteome</keyword>
<evidence type="ECO:0000256" key="3">
    <source>
        <dbReference type="ARBA" id="ARBA00022448"/>
    </source>
</evidence>
<feature type="chain" id="PRO_5004768883" evidence="5">
    <location>
        <begin position="24"/>
        <end position="547"/>
    </location>
</feature>
<dbReference type="Gene3D" id="3.10.105.10">
    <property type="entry name" value="Dipeptide-binding Protein, Domain 3"/>
    <property type="match status" value="1"/>
</dbReference>
<feature type="domain" description="Solute-binding protein family 5" evidence="6">
    <location>
        <begin position="70"/>
        <end position="448"/>
    </location>
</feature>
<keyword evidence="4 5" id="KW-0732">Signal</keyword>
<evidence type="ECO:0000256" key="2">
    <source>
        <dbReference type="ARBA" id="ARBA00005695"/>
    </source>
</evidence>
<dbReference type="Pfam" id="PF00496">
    <property type="entry name" value="SBP_bac_5"/>
    <property type="match status" value="1"/>
</dbReference>
<comment type="caution">
    <text evidence="7">The sequence shown here is derived from an EMBL/GenBank/DDBJ whole genome shotgun (WGS) entry which is preliminary data.</text>
</comment>
<dbReference type="PANTHER" id="PTHR30290:SF79">
    <property type="entry name" value="DIPEPTIDE-BINDING PROTEIN DPPE"/>
    <property type="match status" value="1"/>
</dbReference>
<dbReference type="InterPro" id="IPR039424">
    <property type="entry name" value="SBP_5"/>
</dbReference>
<dbReference type="PANTHER" id="PTHR30290">
    <property type="entry name" value="PERIPLASMIC BINDING COMPONENT OF ABC TRANSPORTER"/>
    <property type="match status" value="1"/>
</dbReference>
<sequence>MKPTLLRLTLVSCLFGVTSLAQAETTLYLNNQEEPTSLNPSQGFNAISWEPLNNLVEGLVRLDEKHVAAPATAESWTVSPDGKKYTFKLRQNAKWSNGDPVTAKDFVYGWTTMLSKDTASPAAFLAYDIAGAKAFNEGKGTEADLGLKAVDDHTLEVTLANPSIAFLNILTNPNFAPVNQKVAEANPKWYAEASSYVGNGPFTLKEWKHAENLVFVKNPNYWDAANVKIDKVEFAMVNDQNTFYQMYKTGELDATPTTLPASIYDKIKDGKDFNNIPQAGGYFYRLNTKIAPFQNQNIRKAFALAVNQEDIANFVVKQGRKPSFGFVAPGFTGPNGKDFREESGDLIKQDKAKAKELLAKGMEEEKYTTLPEVTLTYINNPNDKKVAETLQNMYKEVLGVDVKLQSMESKVFYAKQRGLELQFSRSSFLNDYADPYNSLESFITGSSMNRTGWSNAEYDKLISSAQQATDAQARWDALLKAEKILIDEAPIFPLYFYNQIFLQKENVKGILRHPVGYLDLKNATKELTITISIEYDAIHHVIYGEWH</sequence>
<dbReference type="Proteomes" id="UP000018766">
    <property type="component" value="Unassembled WGS sequence"/>
</dbReference>
<dbReference type="OrthoDB" id="9801799at2"/>
<dbReference type="InterPro" id="IPR000914">
    <property type="entry name" value="SBP_5_dom"/>
</dbReference>
<evidence type="ECO:0000256" key="1">
    <source>
        <dbReference type="ARBA" id="ARBA00004196"/>
    </source>
</evidence>
<evidence type="ECO:0000256" key="5">
    <source>
        <dbReference type="SAM" id="SignalP"/>
    </source>
</evidence>
<dbReference type="GO" id="GO:0015833">
    <property type="term" value="P:peptide transport"/>
    <property type="evidence" value="ECO:0007669"/>
    <property type="project" value="TreeGrafter"/>
</dbReference>
<keyword evidence="3" id="KW-0813">Transport</keyword>
<dbReference type="PIRSF" id="PIRSF002741">
    <property type="entry name" value="MppA"/>
    <property type="match status" value="1"/>
</dbReference>
<evidence type="ECO:0000313" key="7">
    <source>
        <dbReference type="EMBL" id="ETD70018.1"/>
    </source>
</evidence>
<dbReference type="InterPro" id="IPR030678">
    <property type="entry name" value="Peptide/Ni-bd"/>
</dbReference>
<dbReference type="Gene3D" id="3.90.76.10">
    <property type="entry name" value="Dipeptide-binding Protein, Domain 1"/>
    <property type="match status" value="1"/>
</dbReference>
<dbReference type="EMBL" id="AYSV01000091">
    <property type="protein sequence ID" value="ETD70018.1"/>
    <property type="molecule type" value="Genomic_DNA"/>
</dbReference>
<dbReference type="GO" id="GO:0030288">
    <property type="term" value="C:outer membrane-bounded periplasmic space"/>
    <property type="evidence" value="ECO:0007669"/>
    <property type="project" value="UniProtKB-ARBA"/>
</dbReference>
<organism evidence="7 8">
    <name type="scientific">Pelistega indica</name>
    <dbReference type="NCBI Taxonomy" id="1414851"/>
    <lineage>
        <taxon>Bacteria</taxon>
        <taxon>Pseudomonadati</taxon>
        <taxon>Pseudomonadota</taxon>
        <taxon>Betaproteobacteria</taxon>
        <taxon>Burkholderiales</taxon>
        <taxon>Alcaligenaceae</taxon>
        <taxon>Pelistega</taxon>
    </lineage>
</organism>
<dbReference type="RefSeq" id="WP_023951609.1">
    <property type="nucleotide sequence ID" value="NZ_AYSV01000091.1"/>
</dbReference>
<proteinExistence type="inferred from homology"/>
<dbReference type="FunFam" id="3.90.76.10:FF:000001">
    <property type="entry name" value="Oligopeptide ABC transporter substrate-binding protein"/>
    <property type="match status" value="1"/>
</dbReference>
<dbReference type="Gene3D" id="3.40.190.10">
    <property type="entry name" value="Periplasmic binding protein-like II"/>
    <property type="match status" value="1"/>
</dbReference>
<dbReference type="SUPFAM" id="SSF53850">
    <property type="entry name" value="Periplasmic binding protein-like II"/>
    <property type="match status" value="1"/>
</dbReference>
<comment type="similarity">
    <text evidence="2">Belongs to the bacterial solute-binding protein 5 family.</text>
</comment>
<evidence type="ECO:0000259" key="6">
    <source>
        <dbReference type="Pfam" id="PF00496"/>
    </source>
</evidence>